<organism evidence="1 2">
    <name type="scientific">Chryseobacterium geocarposphaerae</name>
    <dbReference type="NCBI Taxonomy" id="1416776"/>
    <lineage>
        <taxon>Bacteria</taxon>
        <taxon>Pseudomonadati</taxon>
        <taxon>Bacteroidota</taxon>
        <taxon>Flavobacteriia</taxon>
        <taxon>Flavobacteriales</taxon>
        <taxon>Weeksellaceae</taxon>
        <taxon>Chryseobacterium group</taxon>
        <taxon>Chryseobacterium</taxon>
    </lineage>
</organism>
<comment type="caution">
    <text evidence="1">The sequence shown here is derived from an EMBL/GenBank/DDBJ whole genome shotgun (WGS) entry which is preliminary data.</text>
</comment>
<dbReference type="Proteomes" id="UP000228740">
    <property type="component" value="Unassembled WGS sequence"/>
</dbReference>
<gene>
    <name evidence="1" type="ORF">CLV73_1480</name>
</gene>
<keyword evidence="2" id="KW-1185">Reference proteome</keyword>
<protein>
    <submittedName>
        <fullName evidence="1">Uncharacterized protein</fullName>
    </submittedName>
</protein>
<name>A0A2M9C9G6_9FLAO</name>
<reference evidence="1 2" key="1">
    <citation type="submission" date="2017-11" db="EMBL/GenBank/DDBJ databases">
        <title>Genomic Encyclopedia of Archaeal and Bacterial Type Strains, Phase II (KMG-II): From Individual Species to Whole Genera.</title>
        <authorList>
            <person name="Goeker M."/>
        </authorList>
    </citation>
    <scope>NUCLEOTIDE SEQUENCE [LARGE SCALE GENOMIC DNA]</scope>
    <source>
        <strain evidence="1 2">DSM 27617</strain>
    </source>
</reference>
<evidence type="ECO:0000313" key="2">
    <source>
        <dbReference type="Proteomes" id="UP000228740"/>
    </source>
</evidence>
<proteinExistence type="predicted"/>
<accession>A0A2M9C9G6</accession>
<dbReference type="EMBL" id="PGFD01000001">
    <property type="protein sequence ID" value="PJJ67466.1"/>
    <property type="molecule type" value="Genomic_DNA"/>
</dbReference>
<dbReference type="AlphaFoldDB" id="A0A2M9C9G6"/>
<sequence length="50" mass="5751">MKSAFSLTIDQSLVIYLKNFAECYLKTNTLPVLRLDLEITSLSLLMMRVL</sequence>
<evidence type="ECO:0000313" key="1">
    <source>
        <dbReference type="EMBL" id="PJJ67466.1"/>
    </source>
</evidence>